<dbReference type="InterPro" id="IPR036097">
    <property type="entry name" value="HisK_dim/P_sf"/>
</dbReference>
<keyword evidence="1" id="KW-0472">Membrane</keyword>
<sequence>MDLRSEKQTFSEKFNEEDFYGTFFTNSNFSKFRNFVIFKNDEPYQWRFEDYIFSKFKPETLRKRIVDDEEGNLFALEKGRASYGGNQFEFVLMKPLGDVISEKCVRNTYENGQSKKYTIKLKDIEGKSILLLDCSKNIFTSYFLLAIFVLTLISLLIDISICWSLNQNPDKFKAQWKRMSFSMISVLMSLIILNLLYIEYFNELYGISFEFFRIIRLLFILPMLILSVNYFMKTTKFFTSEKFWARTINFIIVIFLVQLYYVFSVNAVNTAISFLGFEGIFHFNDVFKILGFACLFSMCIVLYFNLSLLTVRVVNSYWQERKNIALLSILLISSLIFLLLTDNFSLLGVLWIMINVALIYYTYTGEFKLNFNNLNNSVFKSASVFIIFNALSVSILLTVIKGAENESFIGIFQREELWMFNTRYFLKAFSLTLISQCMIFYVLSGLIILRYLVIKKSIPFLFKLQFFSYTSFFVSLIVIFFFIFLIQCDIDKQNFRNNSLAEIEGLRIEMSEMKYKVRKSFFELKEQTLLQTHGWNSHFFLSSTDRFSILNMPFEVFSKMENESTYWRTDGIDVYHRFFGYGDERIYLRLTMNIFNASLLSTLQIFFICSAFAFIAFFVISTLISGWMLKPFKMFTDKIKANGFENDYQMETSVYKDDFFEKDYQSMIQKIHKEKEHYAHIQQLKAINHLSQQVGHELRTSLTPLKLKFDLIRRKMRYDQIENHQIQEELELLNMHFDELTSLVESFQQYAIDAQPCLRRIEIVTFCDLLDEKLYIRNINAIREGSLDDQYIIVDTMLLVNSIVTFIDYMQLSTIDKSISYRFEMLGDSLIFQLEFENSLNFDEQMLESLFDFQFDEKNTHSFIKIGIAKKILASMNINLTCVEKHGNIFLSLDMSETVPVDFQDEKLEI</sequence>
<dbReference type="SUPFAM" id="SSF47384">
    <property type="entry name" value="Homodimeric domain of signal transducing histidine kinase"/>
    <property type="match status" value="1"/>
</dbReference>
<comment type="caution">
    <text evidence="2">The sequence shown here is derived from an EMBL/GenBank/DDBJ whole genome shotgun (WGS) entry which is preliminary data.</text>
</comment>
<feature type="transmembrane region" description="Helical" evidence="1">
    <location>
        <begin position="346"/>
        <end position="363"/>
    </location>
</feature>
<gene>
    <name evidence="2" type="ORF">HNQ88_002030</name>
</gene>
<dbReference type="Proteomes" id="UP001185092">
    <property type="component" value="Unassembled WGS sequence"/>
</dbReference>
<dbReference type="GO" id="GO:0000155">
    <property type="term" value="F:phosphorelay sensor kinase activity"/>
    <property type="evidence" value="ECO:0007669"/>
    <property type="project" value="InterPro"/>
</dbReference>
<dbReference type="RefSeq" id="WP_309938502.1">
    <property type="nucleotide sequence ID" value="NZ_AP025305.1"/>
</dbReference>
<keyword evidence="3" id="KW-1185">Reference proteome</keyword>
<reference evidence="2" key="1">
    <citation type="submission" date="2023-07" db="EMBL/GenBank/DDBJ databases">
        <title>Genomic Encyclopedia of Type Strains, Phase IV (KMG-IV): sequencing the most valuable type-strain genomes for metagenomic binning, comparative biology and taxonomic classification.</title>
        <authorList>
            <person name="Goeker M."/>
        </authorList>
    </citation>
    <scope>NUCLEOTIDE SEQUENCE</scope>
    <source>
        <strain evidence="2">DSM 26174</strain>
    </source>
</reference>
<keyword evidence="2" id="KW-0418">Kinase</keyword>
<protein>
    <submittedName>
        <fullName evidence="2">Signal transduction histidine kinase</fullName>
    </submittedName>
</protein>
<evidence type="ECO:0000256" key="1">
    <source>
        <dbReference type="SAM" id="Phobius"/>
    </source>
</evidence>
<feature type="transmembrane region" description="Helical" evidence="1">
    <location>
        <begin position="210"/>
        <end position="231"/>
    </location>
</feature>
<feature type="transmembrane region" description="Helical" evidence="1">
    <location>
        <begin position="424"/>
        <end position="454"/>
    </location>
</feature>
<keyword evidence="1" id="KW-1133">Transmembrane helix</keyword>
<dbReference type="AlphaFoldDB" id="A0AAE4BSN0"/>
<evidence type="ECO:0000313" key="2">
    <source>
        <dbReference type="EMBL" id="MDR6238993.1"/>
    </source>
</evidence>
<feature type="transmembrane region" description="Helical" evidence="1">
    <location>
        <begin position="243"/>
        <end position="263"/>
    </location>
</feature>
<feature type="transmembrane region" description="Helical" evidence="1">
    <location>
        <begin position="289"/>
        <end position="311"/>
    </location>
</feature>
<keyword evidence="1" id="KW-0812">Transmembrane</keyword>
<feature type="transmembrane region" description="Helical" evidence="1">
    <location>
        <begin position="466"/>
        <end position="486"/>
    </location>
</feature>
<feature type="transmembrane region" description="Helical" evidence="1">
    <location>
        <begin position="605"/>
        <end position="629"/>
    </location>
</feature>
<dbReference type="Gene3D" id="1.10.287.130">
    <property type="match status" value="1"/>
</dbReference>
<feature type="transmembrane region" description="Helical" evidence="1">
    <location>
        <begin position="178"/>
        <end position="198"/>
    </location>
</feature>
<evidence type="ECO:0000313" key="3">
    <source>
        <dbReference type="Proteomes" id="UP001185092"/>
    </source>
</evidence>
<feature type="transmembrane region" description="Helical" evidence="1">
    <location>
        <begin position="142"/>
        <end position="166"/>
    </location>
</feature>
<name>A0AAE4BSN0_9BACT</name>
<proteinExistence type="predicted"/>
<feature type="transmembrane region" description="Helical" evidence="1">
    <location>
        <begin position="323"/>
        <end position="340"/>
    </location>
</feature>
<organism evidence="2 3">
    <name type="scientific">Aureibacter tunicatorum</name>
    <dbReference type="NCBI Taxonomy" id="866807"/>
    <lineage>
        <taxon>Bacteria</taxon>
        <taxon>Pseudomonadati</taxon>
        <taxon>Bacteroidota</taxon>
        <taxon>Cytophagia</taxon>
        <taxon>Cytophagales</taxon>
        <taxon>Persicobacteraceae</taxon>
        <taxon>Aureibacter</taxon>
    </lineage>
</organism>
<dbReference type="EMBL" id="JAVDQD010000002">
    <property type="protein sequence ID" value="MDR6238993.1"/>
    <property type="molecule type" value="Genomic_DNA"/>
</dbReference>
<keyword evidence="2" id="KW-0808">Transferase</keyword>
<accession>A0AAE4BSN0</accession>
<feature type="transmembrane region" description="Helical" evidence="1">
    <location>
        <begin position="384"/>
        <end position="404"/>
    </location>
</feature>